<reference evidence="1" key="1">
    <citation type="submission" date="2022-10" db="EMBL/GenBank/DDBJ databases">
        <title>The complete genomes of actinobacterial strains from the NBC collection.</title>
        <authorList>
            <person name="Joergensen T.S."/>
            <person name="Alvarez Arevalo M."/>
            <person name="Sterndorff E.B."/>
            <person name="Faurdal D."/>
            <person name="Vuksanovic O."/>
            <person name="Mourched A.-S."/>
            <person name="Charusanti P."/>
            <person name="Shaw S."/>
            <person name="Blin K."/>
            <person name="Weber T."/>
        </authorList>
    </citation>
    <scope>NUCLEOTIDE SEQUENCE</scope>
    <source>
        <strain evidence="1">NBC_00003</strain>
    </source>
</reference>
<organism evidence="1">
    <name type="scientific">Streptomyces sp. NBC_00003</name>
    <dbReference type="NCBI Taxonomy" id="2903608"/>
    <lineage>
        <taxon>Bacteria</taxon>
        <taxon>Bacillati</taxon>
        <taxon>Actinomycetota</taxon>
        <taxon>Actinomycetes</taxon>
        <taxon>Kitasatosporales</taxon>
        <taxon>Streptomycetaceae</taxon>
        <taxon>Streptomyces</taxon>
    </lineage>
</organism>
<dbReference type="Pfam" id="PF13384">
    <property type="entry name" value="HTH_23"/>
    <property type="match status" value="1"/>
</dbReference>
<dbReference type="SUPFAM" id="SSF46689">
    <property type="entry name" value="Homeodomain-like"/>
    <property type="match status" value="1"/>
</dbReference>
<proteinExistence type="predicted"/>
<gene>
    <name evidence="1" type="ORF">OG549_03260</name>
</gene>
<name>A0AAU2UXZ4_9ACTN</name>
<dbReference type="AlphaFoldDB" id="A0AAU2UXZ4"/>
<protein>
    <submittedName>
        <fullName evidence="1">Helix-turn-helix domain-containing protein</fullName>
    </submittedName>
</protein>
<accession>A0AAU2UXZ4</accession>
<dbReference type="InterPro" id="IPR009057">
    <property type="entry name" value="Homeodomain-like_sf"/>
</dbReference>
<sequence>MRYPDGGGLTARQRIQREHVRLEAATLFTQGVSVPQVARRLRVSGKSAYAWHSRWQAGGLRALRSRGPSGRASRMKPAWRVCEQKGYGHTASEV</sequence>
<evidence type="ECO:0000313" key="1">
    <source>
        <dbReference type="EMBL" id="WTW59750.1"/>
    </source>
</evidence>
<dbReference type="EMBL" id="CP108318">
    <property type="protein sequence ID" value="WTW59750.1"/>
    <property type="molecule type" value="Genomic_DNA"/>
</dbReference>